<dbReference type="EMBL" id="CP022163">
    <property type="protein sequence ID" value="ATB30323.1"/>
    <property type="molecule type" value="Genomic_DNA"/>
</dbReference>
<dbReference type="AlphaFoldDB" id="A0A250IGH9"/>
<gene>
    <name evidence="1" type="ORF">MEBOL_003783</name>
</gene>
<organism evidence="1 2">
    <name type="scientific">Melittangium boletus DSM 14713</name>
    <dbReference type="NCBI Taxonomy" id="1294270"/>
    <lineage>
        <taxon>Bacteria</taxon>
        <taxon>Pseudomonadati</taxon>
        <taxon>Myxococcota</taxon>
        <taxon>Myxococcia</taxon>
        <taxon>Myxococcales</taxon>
        <taxon>Cystobacterineae</taxon>
        <taxon>Archangiaceae</taxon>
        <taxon>Melittangium</taxon>
    </lineage>
</organism>
<proteinExistence type="predicted"/>
<keyword evidence="2" id="KW-1185">Reference proteome</keyword>
<dbReference type="Proteomes" id="UP000217289">
    <property type="component" value="Chromosome"/>
</dbReference>
<protein>
    <submittedName>
        <fullName evidence="1">Uncharacterized protein</fullName>
    </submittedName>
</protein>
<accession>A0A250IGH9</accession>
<evidence type="ECO:0000313" key="1">
    <source>
        <dbReference type="EMBL" id="ATB30323.1"/>
    </source>
</evidence>
<dbReference type="KEGG" id="mbd:MEBOL_003783"/>
<name>A0A250IGH9_9BACT</name>
<dbReference type="OrthoDB" id="5528841at2"/>
<sequence length="145" mass="16716">MSAEQYFCEYCGYNSESRERCTHCGKEISDLFDNPPGFRVPVTGKLTLRLHADTAVDQAWKDAADVWKTEEETQPAWGIPSQLERFVTSSLTVEVYGMDYMESALRKALGERGTVSFQEIPHEAWPFRRPKYQLPRPPTVPRNKR</sequence>
<evidence type="ECO:0000313" key="2">
    <source>
        <dbReference type="Proteomes" id="UP000217289"/>
    </source>
</evidence>
<reference evidence="1 2" key="1">
    <citation type="submission" date="2017-06" db="EMBL/GenBank/DDBJ databases">
        <authorList>
            <person name="Kim H.J."/>
            <person name="Triplett B.A."/>
        </authorList>
    </citation>
    <scope>NUCLEOTIDE SEQUENCE [LARGE SCALE GENOMIC DNA]</scope>
    <source>
        <strain evidence="1 2">DSM 14713</strain>
    </source>
</reference>
<dbReference type="RefSeq" id="WP_157775242.1">
    <property type="nucleotide sequence ID" value="NZ_CP022163.1"/>
</dbReference>